<gene>
    <name evidence="2" type="ORF">Kpho01_25030</name>
</gene>
<feature type="compositionally biased region" description="Gly residues" evidence="1">
    <location>
        <begin position="36"/>
        <end position="57"/>
    </location>
</feature>
<proteinExistence type="predicted"/>
<sequence length="157" mass="15539">MDVGPQHGGARQAGGAFGGPADHLRVVVDAQDAAAGEGGAGEGGAGEGGAGEGGAGGAGAAALPALARCAPLHASLRALRTLRTGRLRRRLAGAELPRHIGLIMADAAHAVLTAPAAGTTGRCHIDEEVLRAAGVTGFDVYRADPASTEPLRRDIFL</sequence>
<evidence type="ECO:0000313" key="3">
    <source>
        <dbReference type="Proteomes" id="UP001165143"/>
    </source>
</evidence>
<dbReference type="AlphaFoldDB" id="A0A9W6UNT9"/>
<dbReference type="Proteomes" id="UP001165143">
    <property type="component" value="Unassembled WGS sequence"/>
</dbReference>
<dbReference type="EMBL" id="BSRX01000012">
    <property type="protein sequence ID" value="GLW54492.1"/>
    <property type="molecule type" value="Genomic_DNA"/>
</dbReference>
<evidence type="ECO:0000313" key="2">
    <source>
        <dbReference type="EMBL" id="GLW54492.1"/>
    </source>
</evidence>
<reference evidence="2" key="1">
    <citation type="submission" date="2023-02" db="EMBL/GenBank/DDBJ databases">
        <title>Kitasatospora phosalacinea NBRC 14362.</title>
        <authorList>
            <person name="Ichikawa N."/>
            <person name="Sato H."/>
            <person name="Tonouchi N."/>
        </authorList>
    </citation>
    <scope>NUCLEOTIDE SEQUENCE</scope>
    <source>
        <strain evidence="2">NBRC 14362</strain>
    </source>
</reference>
<organism evidence="2 3">
    <name type="scientific">Kitasatospora phosalacinea</name>
    <dbReference type="NCBI Taxonomy" id="2065"/>
    <lineage>
        <taxon>Bacteria</taxon>
        <taxon>Bacillati</taxon>
        <taxon>Actinomycetota</taxon>
        <taxon>Actinomycetes</taxon>
        <taxon>Kitasatosporales</taxon>
        <taxon>Streptomycetaceae</taxon>
        <taxon>Kitasatospora</taxon>
    </lineage>
</organism>
<comment type="caution">
    <text evidence="2">The sequence shown here is derived from an EMBL/GenBank/DDBJ whole genome shotgun (WGS) entry which is preliminary data.</text>
</comment>
<evidence type="ECO:0000256" key="1">
    <source>
        <dbReference type="SAM" id="MobiDB-lite"/>
    </source>
</evidence>
<accession>A0A9W6UNT9</accession>
<protein>
    <submittedName>
        <fullName evidence="2">Uncharacterized protein</fullName>
    </submittedName>
</protein>
<feature type="region of interest" description="Disordered" evidence="1">
    <location>
        <begin position="33"/>
        <end position="57"/>
    </location>
</feature>
<name>A0A9W6UNT9_9ACTN</name>